<accession>A0ABQ5EVG9</accession>
<comment type="caution">
    <text evidence="3">The sequence shown here is derived from an EMBL/GenBank/DDBJ whole genome shotgun (WGS) entry which is preliminary data.</text>
</comment>
<dbReference type="Proteomes" id="UP001151760">
    <property type="component" value="Unassembled WGS sequence"/>
</dbReference>
<dbReference type="InterPro" id="IPR001179">
    <property type="entry name" value="PPIase_FKBP_dom"/>
</dbReference>
<dbReference type="PANTHER" id="PTHR47150:SF5">
    <property type="entry name" value="OS07G0546750 PROTEIN"/>
    <property type="match status" value="1"/>
</dbReference>
<evidence type="ECO:0000256" key="1">
    <source>
        <dbReference type="PROSITE-ProRule" id="PRU00277"/>
    </source>
</evidence>
<feature type="domain" description="PPIase FKBP-type" evidence="2">
    <location>
        <begin position="103"/>
        <end position="214"/>
    </location>
</feature>
<evidence type="ECO:0000259" key="2">
    <source>
        <dbReference type="PROSITE" id="PS50059"/>
    </source>
</evidence>
<dbReference type="PROSITE" id="PS50059">
    <property type="entry name" value="FKBP_PPIASE"/>
    <property type="match status" value="1"/>
</dbReference>
<dbReference type="Pfam" id="PF00254">
    <property type="entry name" value="FKBP_C"/>
    <property type="match status" value="1"/>
</dbReference>
<protein>
    <recommendedName>
        <fullName evidence="1">peptidylprolyl isomerase</fullName>
        <ecNumber evidence="1">5.2.1.8</ecNumber>
    </recommendedName>
</protein>
<proteinExistence type="predicted"/>
<dbReference type="InterPro" id="IPR046357">
    <property type="entry name" value="PPIase_dom_sf"/>
</dbReference>
<reference evidence="3" key="2">
    <citation type="submission" date="2022-01" db="EMBL/GenBank/DDBJ databases">
        <authorList>
            <person name="Yamashiro T."/>
            <person name="Shiraishi A."/>
            <person name="Satake H."/>
            <person name="Nakayama K."/>
        </authorList>
    </citation>
    <scope>NUCLEOTIDE SEQUENCE</scope>
</reference>
<gene>
    <name evidence="3" type="ORF">Tco_0989858</name>
</gene>
<dbReference type="EC" id="5.2.1.8" evidence="1"/>
<reference evidence="3" key="1">
    <citation type="journal article" date="2022" name="Int. J. Mol. Sci.">
        <title>Draft Genome of Tanacetum Coccineum: Genomic Comparison of Closely Related Tanacetum-Family Plants.</title>
        <authorList>
            <person name="Yamashiro T."/>
            <person name="Shiraishi A."/>
            <person name="Nakayama K."/>
            <person name="Satake H."/>
        </authorList>
    </citation>
    <scope>NUCLEOTIDE SEQUENCE</scope>
</reference>
<dbReference type="Pfam" id="PF04827">
    <property type="entry name" value="Plant_tran"/>
    <property type="match status" value="1"/>
</dbReference>
<evidence type="ECO:0000313" key="3">
    <source>
        <dbReference type="EMBL" id="GJT54804.1"/>
    </source>
</evidence>
<dbReference type="InterPro" id="IPR006912">
    <property type="entry name" value="Harbinger_derived_prot"/>
</dbReference>
<sequence>MAISTFQTLTTPSIYHNRPHRHHTIKASSLSHSSSNIKKKLLDVGVGLLAAASMLVASPLDANATRIEYYATVAEPPCEMQFAPSGLGYCDVAVGFGQQAPYSTLINIHYTARFGDGIVFDSSYKRGRPLTMRIGVGKVIKGLDQGIFGGEGVPPMLVGKIWKTSLHTHLNQGGRRKLQIPPELAYGPEPAGCFSGSTPPFLKFSVDPLLKHFHFFTHRPDATGRMSMSVIMKCTSAIRQLAYGNTPDAFDEYLQMGEYTARDFLENFNKCIIDLYMSKYLRKPTLEDVEKIYEAHENIHGFPGMIKKYPTIMLEAIASQNLWIWHAFFGVAGANNDLNVLDNSLLFDDILNDIALVAPFEVNGVGFENEYYLADGIYPQWPTFVKSFMVTNDEKHSYFKKQQEGARKDAERAFGVLQGRCGIIQQPSRQYHVNRIRRIMYSCIIKYNMILEDQKMAFDVWNDMYANPSRNMQRTWIERCDVQCRKAK</sequence>
<keyword evidence="1" id="KW-0413">Isomerase</keyword>
<dbReference type="SUPFAM" id="SSF54534">
    <property type="entry name" value="FKBP-like"/>
    <property type="match status" value="1"/>
</dbReference>
<dbReference type="Gene3D" id="3.10.50.40">
    <property type="match status" value="1"/>
</dbReference>
<keyword evidence="1" id="KW-0697">Rotamase</keyword>
<name>A0ABQ5EVG9_9ASTR</name>
<organism evidence="3 4">
    <name type="scientific">Tanacetum coccineum</name>
    <dbReference type="NCBI Taxonomy" id="301880"/>
    <lineage>
        <taxon>Eukaryota</taxon>
        <taxon>Viridiplantae</taxon>
        <taxon>Streptophyta</taxon>
        <taxon>Embryophyta</taxon>
        <taxon>Tracheophyta</taxon>
        <taxon>Spermatophyta</taxon>
        <taxon>Magnoliopsida</taxon>
        <taxon>eudicotyledons</taxon>
        <taxon>Gunneridae</taxon>
        <taxon>Pentapetalae</taxon>
        <taxon>asterids</taxon>
        <taxon>campanulids</taxon>
        <taxon>Asterales</taxon>
        <taxon>Asteraceae</taxon>
        <taxon>Asteroideae</taxon>
        <taxon>Anthemideae</taxon>
        <taxon>Anthemidinae</taxon>
        <taxon>Tanacetum</taxon>
    </lineage>
</organism>
<dbReference type="PANTHER" id="PTHR47150">
    <property type="entry name" value="OS12G0169200 PROTEIN"/>
    <property type="match status" value="1"/>
</dbReference>
<comment type="catalytic activity">
    <reaction evidence="1">
        <text>[protein]-peptidylproline (omega=180) = [protein]-peptidylproline (omega=0)</text>
        <dbReference type="Rhea" id="RHEA:16237"/>
        <dbReference type="Rhea" id="RHEA-COMP:10747"/>
        <dbReference type="Rhea" id="RHEA-COMP:10748"/>
        <dbReference type="ChEBI" id="CHEBI:83833"/>
        <dbReference type="ChEBI" id="CHEBI:83834"/>
        <dbReference type="EC" id="5.2.1.8"/>
    </reaction>
</comment>
<dbReference type="EMBL" id="BQNB010016704">
    <property type="protein sequence ID" value="GJT54804.1"/>
    <property type="molecule type" value="Genomic_DNA"/>
</dbReference>
<keyword evidence="4" id="KW-1185">Reference proteome</keyword>
<evidence type="ECO:0000313" key="4">
    <source>
        <dbReference type="Proteomes" id="UP001151760"/>
    </source>
</evidence>